<dbReference type="PROSITE" id="PS50011">
    <property type="entry name" value="PROTEIN_KINASE_DOM"/>
    <property type="match status" value="1"/>
</dbReference>
<organism evidence="2 3">
    <name type="scientific">Funneliformis geosporum</name>
    <dbReference type="NCBI Taxonomy" id="1117311"/>
    <lineage>
        <taxon>Eukaryota</taxon>
        <taxon>Fungi</taxon>
        <taxon>Fungi incertae sedis</taxon>
        <taxon>Mucoromycota</taxon>
        <taxon>Glomeromycotina</taxon>
        <taxon>Glomeromycetes</taxon>
        <taxon>Glomerales</taxon>
        <taxon>Glomeraceae</taxon>
        <taxon>Funneliformis</taxon>
    </lineage>
</organism>
<dbReference type="AlphaFoldDB" id="A0A9W4WUB8"/>
<evidence type="ECO:0000313" key="2">
    <source>
        <dbReference type="EMBL" id="CAI2172748.1"/>
    </source>
</evidence>
<feature type="domain" description="Protein kinase" evidence="1">
    <location>
        <begin position="1"/>
        <end position="206"/>
    </location>
</feature>
<dbReference type="Proteomes" id="UP001153678">
    <property type="component" value="Unassembled WGS sequence"/>
</dbReference>
<keyword evidence="3" id="KW-1185">Reference proteome</keyword>
<evidence type="ECO:0000313" key="3">
    <source>
        <dbReference type="Proteomes" id="UP001153678"/>
    </source>
</evidence>
<dbReference type="InterPro" id="IPR001245">
    <property type="entry name" value="Ser-Thr/Tyr_kinase_cat_dom"/>
</dbReference>
<dbReference type="SMART" id="SM00219">
    <property type="entry name" value="TyrKc"/>
    <property type="match status" value="1"/>
</dbReference>
<name>A0A9W4WUB8_9GLOM</name>
<accession>A0A9W4WUB8</accession>
<dbReference type="GO" id="GO:0005524">
    <property type="term" value="F:ATP binding"/>
    <property type="evidence" value="ECO:0007669"/>
    <property type="project" value="InterPro"/>
</dbReference>
<dbReference type="InterPro" id="IPR020635">
    <property type="entry name" value="Tyr_kinase_cat_dom"/>
</dbReference>
<dbReference type="SUPFAM" id="SSF56112">
    <property type="entry name" value="Protein kinase-like (PK-like)"/>
    <property type="match status" value="1"/>
</dbReference>
<dbReference type="InterPro" id="IPR051681">
    <property type="entry name" value="Ser/Thr_Kinases-Pseudokinases"/>
</dbReference>
<sequence length="206" mass="23429">MKYYENGDLHSYLDETQGVLCWRDIVDMLWGISGGIEEIHRNDLIHGNLHGGNVLIENESDSIDTCITDIGLHNSIDKKTSNQIYGVLPYVAPDILKGNPPTKASDIYTTEICFGLRPKIINGTPEVYVQLMTQCWHSDPLKRPTASKLNIILEDWINAICDNPIPTKISDQFDIAEEKKFLDFKFHNQKIHSQAFYTSTLLHLLN</sequence>
<dbReference type="GO" id="GO:0004713">
    <property type="term" value="F:protein tyrosine kinase activity"/>
    <property type="evidence" value="ECO:0007669"/>
    <property type="project" value="InterPro"/>
</dbReference>
<proteinExistence type="predicted"/>
<dbReference type="Gene3D" id="1.10.510.10">
    <property type="entry name" value="Transferase(Phosphotransferase) domain 1"/>
    <property type="match status" value="1"/>
</dbReference>
<gene>
    <name evidence="2" type="ORF">FWILDA_LOCUS5736</name>
</gene>
<dbReference type="EMBL" id="CAMKVN010000977">
    <property type="protein sequence ID" value="CAI2172748.1"/>
    <property type="molecule type" value="Genomic_DNA"/>
</dbReference>
<dbReference type="InterPro" id="IPR011009">
    <property type="entry name" value="Kinase-like_dom_sf"/>
</dbReference>
<dbReference type="Pfam" id="PF07714">
    <property type="entry name" value="PK_Tyr_Ser-Thr"/>
    <property type="match status" value="1"/>
</dbReference>
<comment type="caution">
    <text evidence="2">The sequence shown here is derived from an EMBL/GenBank/DDBJ whole genome shotgun (WGS) entry which is preliminary data.</text>
</comment>
<protein>
    <submittedName>
        <fullName evidence="2">16168_t:CDS:1</fullName>
    </submittedName>
</protein>
<dbReference type="OrthoDB" id="2362960at2759"/>
<dbReference type="InterPro" id="IPR000719">
    <property type="entry name" value="Prot_kinase_dom"/>
</dbReference>
<evidence type="ECO:0000259" key="1">
    <source>
        <dbReference type="PROSITE" id="PS50011"/>
    </source>
</evidence>
<dbReference type="GO" id="GO:0004674">
    <property type="term" value="F:protein serine/threonine kinase activity"/>
    <property type="evidence" value="ECO:0007669"/>
    <property type="project" value="TreeGrafter"/>
</dbReference>
<dbReference type="PANTHER" id="PTHR44329">
    <property type="entry name" value="SERINE/THREONINE-PROTEIN KINASE TNNI3K-RELATED"/>
    <property type="match status" value="1"/>
</dbReference>
<reference evidence="2" key="1">
    <citation type="submission" date="2022-08" db="EMBL/GenBank/DDBJ databases">
        <authorList>
            <person name="Kallberg Y."/>
            <person name="Tangrot J."/>
            <person name="Rosling A."/>
        </authorList>
    </citation>
    <scope>NUCLEOTIDE SEQUENCE</scope>
    <source>
        <strain evidence="2">Wild A</strain>
    </source>
</reference>